<keyword evidence="1" id="KW-1133">Transmembrane helix</keyword>
<dbReference type="AlphaFoldDB" id="A0A1X7VSQ5"/>
<sequence>CCIMELQGIQKFHVIASVFTLLAFYMFLLLCFTGIDSWKGFHDSAILLLDIGMKMESK</sequence>
<dbReference type="InParanoid" id="A0A1X7VSQ5"/>
<proteinExistence type="predicted"/>
<keyword evidence="1" id="KW-0812">Transmembrane</keyword>
<protein>
    <submittedName>
        <fullName evidence="2">Uncharacterized protein</fullName>
    </submittedName>
</protein>
<feature type="transmembrane region" description="Helical" evidence="1">
    <location>
        <begin position="12"/>
        <end position="35"/>
    </location>
</feature>
<organism evidence="2">
    <name type="scientific">Amphimedon queenslandica</name>
    <name type="common">Sponge</name>
    <dbReference type="NCBI Taxonomy" id="400682"/>
    <lineage>
        <taxon>Eukaryota</taxon>
        <taxon>Metazoa</taxon>
        <taxon>Porifera</taxon>
        <taxon>Demospongiae</taxon>
        <taxon>Heteroscleromorpha</taxon>
        <taxon>Haplosclerida</taxon>
        <taxon>Niphatidae</taxon>
        <taxon>Amphimedon</taxon>
    </lineage>
</organism>
<keyword evidence="1" id="KW-0472">Membrane</keyword>
<accession>A0A1X7VSQ5</accession>
<evidence type="ECO:0000313" key="2">
    <source>
        <dbReference type="EnsemblMetazoa" id="Aqu2.1.42448_001"/>
    </source>
</evidence>
<name>A0A1X7VSQ5_AMPQE</name>
<dbReference type="EnsemblMetazoa" id="Aqu2.1.42448_001">
    <property type="protein sequence ID" value="Aqu2.1.42448_001"/>
    <property type="gene ID" value="Aqu2.1.42448"/>
</dbReference>
<evidence type="ECO:0000256" key="1">
    <source>
        <dbReference type="SAM" id="Phobius"/>
    </source>
</evidence>
<reference evidence="2" key="1">
    <citation type="submission" date="2017-05" db="UniProtKB">
        <authorList>
            <consortium name="EnsemblMetazoa"/>
        </authorList>
    </citation>
    <scope>IDENTIFICATION</scope>
</reference>